<accession>A0A0D2UQA6</accession>
<dbReference type="SMART" id="SM00332">
    <property type="entry name" value="PP2Cc"/>
    <property type="match status" value="1"/>
</dbReference>
<reference evidence="8" key="1">
    <citation type="submission" date="2011-02" db="EMBL/GenBank/DDBJ databases">
        <title>The Genome Sequence of Capsaspora owczarzaki ATCC 30864.</title>
        <authorList>
            <person name="Russ C."/>
            <person name="Cuomo C."/>
            <person name="Burger G."/>
            <person name="Gray M.W."/>
            <person name="Holland P.W.H."/>
            <person name="King N."/>
            <person name="Lang F.B.F."/>
            <person name="Roger A.J."/>
            <person name="Ruiz-Trillo I."/>
            <person name="Young S.K."/>
            <person name="Zeng Q."/>
            <person name="Gargeya S."/>
            <person name="Alvarado L."/>
            <person name="Berlin A."/>
            <person name="Chapman S.B."/>
            <person name="Chen Z."/>
            <person name="Freedman E."/>
            <person name="Gellesch M."/>
            <person name="Goldberg J."/>
            <person name="Griggs A."/>
            <person name="Gujja S."/>
            <person name="Heilman E."/>
            <person name="Heiman D."/>
            <person name="Howarth C."/>
            <person name="Mehta T."/>
            <person name="Neiman D."/>
            <person name="Pearson M."/>
            <person name="Roberts A."/>
            <person name="Saif S."/>
            <person name="Shea T."/>
            <person name="Shenoy N."/>
            <person name="Sisk P."/>
            <person name="Stolte C."/>
            <person name="Sykes S."/>
            <person name="White J."/>
            <person name="Yandava C."/>
            <person name="Haas B."/>
            <person name="Nusbaum C."/>
            <person name="Birren B."/>
        </authorList>
    </citation>
    <scope>NUCLEOTIDE SEQUENCE</scope>
    <source>
        <strain evidence="8">ATCC 30864</strain>
    </source>
</reference>
<dbReference type="eggNOG" id="KOG0698">
    <property type="taxonomic scope" value="Eukaryota"/>
</dbReference>
<dbReference type="STRING" id="595528.A0A0D2UQA6"/>
<dbReference type="RefSeq" id="XP_004343503.2">
    <property type="nucleotide sequence ID" value="XM_004343453.2"/>
</dbReference>
<keyword evidence="8" id="KW-1185">Reference proteome</keyword>
<evidence type="ECO:0000256" key="1">
    <source>
        <dbReference type="ARBA" id="ARBA00022723"/>
    </source>
</evidence>
<dbReference type="PANTHER" id="PTHR47992">
    <property type="entry name" value="PROTEIN PHOSPHATASE"/>
    <property type="match status" value="1"/>
</dbReference>
<dbReference type="OrthoDB" id="10264738at2759"/>
<gene>
    <name evidence="7" type="ORF">CAOG_007629</name>
</gene>
<dbReference type="SUPFAM" id="SSF81606">
    <property type="entry name" value="PP2C-like"/>
    <property type="match status" value="1"/>
</dbReference>
<dbReference type="Gene3D" id="3.60.40.10">
    <property type="entry name" value="PPM-type phosphatase domain"/>
    <property type="match status" value="1"/>
</dbReference>
<dbReference type="PROSITE" id="PS01032">
    <property type="entry name" value="PPM_1"/>
    <property type="match status" value="1"/>
</dbReference>
<keyword evidence="3 4" id="KW-0904">Protein phosphatase</keyword>
<evidence type="ECO:0000259" key="6">
    <source>
        <dbReference type="PROSITE" id="PS51746"/>
    </source>
</evidence>
<dbReference type="CDD" id="cd00143">
    <property type="entry name" value="PP2Cc"/>
    <property type="match status" value="1"/>
</dbReference>
<evidence type="ECO:0000256" key="3">
    <source>
        <dbReference type="ARBA" id="ARBA00022912"/>
    </source>
</evidence>
<feature type="region of interest" description="Disordered" evidence="5">
    <location>
        <begin position="182"/>
        <end position="221"/>
    </location>
</feature>
<dbReference type="InParanoid" id="A0A0D2UQA6"/>
<evidence type="ECO:0000256" key="4">
    <source>
        <dbReference type="RuleBase" id="RU003465"/>
    </source>
</evidence>
<evidence type="ECO:0000256" key="2">
    <source>
        <dbReference type="ARBA" id="ARBA00022801"/>
    </source>
</evidence>
<dbReference type="GO" id="GO:0046872">
    <property type="term" value="F:metal ion binding"/>
    <property type="evidence" value="ECO:0007669"/>
    <property type="project" value="UniProtKB-KW"/>
</dbReference>
<name>A0A0D2UQA6_CAPO3</name>
<feature type="region of interest" description="Disordered" evidence="5">
    <location>
        <begin position="109"/>
        <end position="150"/>
    </location>
</feature>
<dbReference type="GO" id="GO:0004722">
    <property type="term" value="F:protein serine/threonine phosphatase activity"/>
    <property type="evidence" value="ECO:0007669"/>
    <property type="project" value="InterPro"/>
</dbReference>
<dbReference type="AlphaFoldDB" id="A0A0D2UQA6"/>
<dbReference type="PROSITE" id="PS51746">
    <property type="entry name" value="PPM_2"/>
    <property type="match status" value="1"/>
</dbReference>
<dbReference type="InterPro" id="IPR015655">
    <property type="entry name" value="PP2C"/>
</dbReference>
<feature type="region of interest" description="Disordered" evidence="5">
    <location>
        <begin position="1"/>
        <end position="68"/>
    </location>
</feature>
<feature type="compositionally biased region" description="Gly residues" evidence="5">
    <location>
        <begin position="9"/>
        <end position="20"/>
    </location>
</feature>
<dbReference type="InterPro" id="IPR036457">
    <property type="entry name" value="PPM-type-like_dom_sf"/>
</dbReference>
<dbReference type="Proteomes" id="UP000008743">
    <property type="component" value="Unassembled WGS sequence"/>
</dbReference>
<evidence type="ECO:0000313" key="7">
    <source>
        <dbReference type="EMBL" id="KJE97181.1"/>
    </source>
</evidence>
<dbReference type="PhylomeDB" id="A0A0D2UQA6"/>
<feature type="compositionally biased region" description="Low complexity" evidence="5">
    <location>
        <begin position="114"/>
        <end position="131"/>
    </location>
</feature>
<proteinExistence type="inferred from homology"/>
<feature type="compositionally biased region" description="Low complexity" evidence="5">
    <location>
        <begin position="23"/>
        <end position="34"/>
    </location>
</feature>
<protein>
    <submittedName>
        <fullName evidence="7">Protein phosphatase 1F</fullName>
    </submittedName>
</protein>
<organism evidence="7 8">
    <name type="scientific">Capsaspora owczarzaki (strain ATCC 30864)</name>
    <dbReference type="NCBI Taxonomy" id="595528"/>
    <lineage>
        <taxon>Eukaryota</taxon>
        <taxon>Filasterea</taxon>
        <taxon>Capsaspora</taxon>
    </lineage>
</organism>
<dbReference type="EMBL" id="KE346373">
    <property type="protein sequence ID" value="KJE97181.1"/>
    <property type="molecule type" value="Genomic_DNA"/>
</dbReference>
<feature type="domain" description="PPM-type phosphatase" evidence="6">
    <location>
        <begin position="310"/>
        <end position="567"/>
    </location>
</feature>
<evidence type="ECO:0000313" key="8">
    <source>
        <dbReference type="Proteomes" id="UP000008743"/>
    </source>
</evidence>
<dbReference type="InterPro" id="IPR001932">
    <property type="entry name" value="PPM-type_phosphatase-like_dom"/>
</dbReference>
<keyword evidence="1" id="KW-0479">Metal-binding</keyword>
<keyword evidence="2 4" id="KW-0378">Hydrolase</keyword>
<comment type="similarity">
    <text evidence="4">Belongs to the PP2C family.</text>
</comment>
<dbReference type="InterPro" id="IPR000222">
    <property type="entry name" value="PP2C_BS"/>
</dbReference>
<evidence type="ECO:0000256" key="5">
    <source>
        <dbReference type="SAM" id="MobiDB-lite"/>
    </source>
</evidence>
<feature type="compositionally biased region" description="Basic and acidic residues" evidence="5">
    <location>
        <begin position="41"/>
        <end position="57"/>
    </location>
</feature>
<dbReference type="Pfam" id="PF00481">
    <property type="entry name" value="PP2C"/>
    <property type="match status" value="1"/>
</dbReference>
<feature type="compositionally biased region" description="Low complexity" evidence="5">
    <location>
        <begin position="182"/>
        <end position="200"/>
    </location>
</feature>
<sequence>MSSAAPYSGGSGSGSAGGGNLDARQQQQQQQQQHQARRRRSNDLRGDMLTKHKEFLKKMTMGDTGLPASIPVADAISAAELEAEALYIAAEVSTLSGVLPDAYNDTLNSHRAGSSSSSSSSSSSASSSSSSRDSRKHQSMYTPPVASIEQVAVDRPAGRSSSMIGAVGPAFNSLPAGFRPSSSFPGSSAPFSRSNSNSTSLETFGNSPLPGTPEVGESPRASFTSISSVQLEPSHWIVNASTFPSLSRLVVDQLEQADLSQFKLEDSKNDNMLDGRAIARWVVDSIENALKASEPSSRRGSIPLPPFKFDTHSFAAQGKRSTMEDRHVVIEDLNTLMGLDTHPMQAYFAVYDGHGGVDAAAYAKNHVHVQIVRDAAFAAKPEDAVKSGFERTDALFLERANRENWSSGATCVGALVRGTDLYVGWLGDSQAVLARNGAGILLTKPHKPNDEAEKARIEESGGMVLFYGGWRVNGTLAVARAIGDKQLKEHVIGTPDVVHEVLQPGRDEFLILACDGLWDVMDANGAVHFVSEYRARTGFGDGVAEALVEKALQLGSTDNVSIVVVFFDTPTQRAASLSSLNKEPARHAQVTQAMNM</sequence>